<protein>
    <submittedName>
        <fullName evidence="1">Uncharacterized protein</fullName>
    </submittedName>
</protein>
<dbReference type="Proteomes" id="UP000317180">
    <property type="component" value="Unassembled WGS sequence"/>
</dbReference>
<evidence type="ECO:0000313" key="2">
    <source>
        <dbReference type="Proteomes" id="UP000317180"/>
    </source>
</evidence>
<evidence type="ECO:0000313" key="1">
    <source>
        <dbReference type="EMBL" id="GED25015.1"/>
    </source>
</evidence>
<dbReference type="Gene3D" id="2.60.120.560">
    <property type="entry name" value="Exo-inulinase, domain 1"/>
    <property type="match status" value="1"/>
</dbReference>
<proteinExistence type="predicted"/>
<gene>
    <name evidence="1" type="ORF">BAG01nite_11170</name>
</gene>
<keyword evidence="2" id="KW-1185">Reference proteome</keyword>
<organism evidence="1 2">
    <name type="scientific">Brevibacillus agri</name>
    <dbReference type="NCBI Taxonomy" id="51101"/>
    <lineage>
        <taxon>Bacteria</taxon>
        <taxon>Bacillati</taxon>
        <taxon>Bacillota</taxon>
        <taxon>Bacilli</taxon>
        <taxon>Bacillales</taxon>
        <taxon>Paenibacillaceae</taxon>
        <taxon>Brevibacillus</taxon>
    </lineage>
</organism>
<comment type="caution">
    <text evidence="1">The sequence shown here is derived from an EMBL/GenBank/DDBJ whole genome shotgun (WGS) entry which is preliminary data.</text>
</comment>
<reference evidence="1 2" key="1">
    <citation type="submission" date="2019-06" db="EMBL/GenBank/DDBJ databases">
        <title>Whole genome shotgun sequence of Brevibacillus agri NBRC 15538.</title>
        <authorList>
            <person name="Hosoyama A."/>
            <person name="Uohara A."/>
            <person name="Ohji S."/>
            <person name="Ichikawa N."/>
        </authorList>
    </citation>
    <scope>NUCLEOTIDE SEQUENCE [LARGE SCALE GENOMIC DNA]</scope>
    <source>
        <strain evidence="1 2">NBRC 15538</strain>
    </source>
</reference>
<accession>A0ABQ0SNV7</accession>
<dbReference type="EMBL" id="BJOD01000010">
    <property type="protein sequence ID" value="GED25015.1"/>
    <property type="molecule type" value="Genomic_DNA"/>
</dbReference>
<name>A0ABQ0SNV7_9BACL</name>
<sequence length="303" mass="34250">MHANALYQGMNRLVSDVNDANIRQLFVMHFNREGNACNTAEDSLYNLTRVQAALYWYTNHLLMKIQKDTQQKVKFVQGDEQQAAKWERMGGAEEFGDNSIVLTSPPGESGMLYLRDSEKYRDVRVSAKLEGNVVGRQTIYLRYDRQKESFVRLLLENNELKLEEKQAGRPLVELSKATLSEIHWKPEDLAYDKATVYSKAQTEAGAAKEDPGYPVNISHMRLREIALSGKRLTVSVDKQVVIDSQETAQDSGGIALESRYSEQNQKDDIYDAVFTDVSVVAPAAGEPGKETNLFRNAYSGWRV</sequence>